<dbReference type="Proteomes" id="UP000765509">
    <property type="component" value="Unassembled WGS sequence"/>
</dbReference>
<proteinExistence type="predicted"/>
<accession>A0A9Q3BJE5</accession>
<evidence type="ECO:0000313" key="2">
    <source>
        <dbReference type="Proteomes" id="UP000765509"/>
    </source>
</evidence>
<reference evidence="1" key="1">
    <citation type="submission" date="2021-03" db="EMBL/GenBank/DDBJ databases">
        <title>Draft genome sequence of rust myrtle Austropuccinia psidii MF-1, a brazilian biotype.</title>
        <authorList>
            <person name="Quecine M.C."/>
            <person name="Pachon D.M.R."/>
            <person name="Bonatelli M.L."/>
            <person name="Correr F.H."/>
            <person name="Franceschini L.M."/>
            <person name="Leite T.F."/>
            <person name="Margarido G.R.A."/>
            <person name="Almeida C.A."/>
            <person name="Ferrarezi J.A."/>
            <person name="Labate C.A."/>
        </authorList>
    </citation>
    <scope>NUCLEOTIDE SEQUENCE</scope>
    <source>
        <strain evidence="1">MF-1</strain>
    </source>
</reference>
<protein>
    <submittedName>
        <fullName evidence="1">Uncharacterized protein</fullName>
    </submittedName>
</protein>
<gene>
    <name evidence="1" type="ORF">O181_006102</name>
</gene>
<sequence length="93" mass="10709">MFYLPTNKDEDLSDRLSHEEFEVVDGTYGTPKLSSPAQPLARKIQNLVVTNLPSLPRLDLFHQDILRSHLPVSLEVYSDTQKTTDDKTIYNYK</sequence>
<evidence type="ECO:0000313" key="1">
    <source>
        <dbReference type="EMBL" id="MBW0466387.1"/>
    </source>
</evidence>
<dbReference type="AlphaFoldDB" id="A0A9Q3BJE5"/>
<name>A0A9Q3BJE5_9BASI</name>
<keyword evidence="2" id="KW-1185">Reference proteome</keyword>
<dbReference type="EMBL" id="AVOT02001286">
    <property type="protein sequence ID" value="MBW0466387.1"/>
    <property type="molecule type" value="Genomic_DNA"/>
</dbReference>
<comment type="caution">
    <text evidence="1">The sequence shown here is derived from an EMBL/GenBank/DDBJ whole genome shotgun (WGS) entry which is preliminary data.</text>
</comment>
<organism evidence="1 2">
    <name type="scientific">Austropuccinia psidii MF-1</name>
    <dbReference type="NCBI Taxonomy" id="1389203"/>
    <lineage>
        <taxon>Eukaryota</taxon>
        <taxon>Fungi</taxon>
        <taxon>Dikarya</taxon>
        <taxon>Basidiomycota</taxon>
        <taxon>Pucciniomycotina</taxon>
        <taxon>Pucciniomycetes</taxon>
        <taxon>Pucciniales</taxon>
        <taxon>Sphaerophragmiaceae</taxon>
        <taxon>Austropuccinia</taxon>
    </lineage>
</organism>